<protein>
    <recommendedName>
        <fullName evidence="3">Ribbon-helix-helix protein CopG domain-containing protein</fullName>
    </recommendedName>
</protein>
<dbReference type="EMBL" id="JAAZSR010000390">
    <property type="protein sequence ID" value="NKX52061.1"/>
    <property type="molecule type" value="Genomic_DNA"/>
</dbReference>
<accession>A0ABX1JUT5</accession>
<name>A0ABX1JUT5_9MICC</name>
<reference evidence="1 2" key="1">
    <citation type="submission" date="2020-04" db="EMBL/GenBank/DDBJ databases">
        <authorList>
            <person name="Liu S."/>
        </authorList>
    </citation>
    <scope>NUCLEOTIDE SEQUENCE [LARGE SCALE GENOMIC DNA]</scope>
    <source>
        <strain evidence="1 2">CGMCC 1.15091</strain>
    </source>
</reference>
<gene>
    <name evidence="1" type="ORF">HER39_16105</name>
</gene>
<proteinExistence type="predicted"/>
<dbReference type="Proteomes" id="UP000523795">
    <property type="component" value="Unassembled WGS sequence"/>
</dbReference>
<feature type="non-terminal residue" evidence="1">
    <location>
        <position position="87"/>
    </location>
</feature>
<comment type="caution">
    <text evidence="1">The sequence shown here is derived from an EMBL/GenBank/DDBJ whole genome shotgun (WGS) entry which is preliminary data.</text>
</comment>
<evidence type="ECO:0000313" key="1">
    <source>
        <dbReference type="EMBL" id="NKX52061.1"/>
    </source>
</evidence>
<organism evidence="1 2">
    <name type="scientific">Arthrobacter deserti</name>
    <dbReference type="NCBI Taxonomy" id="1742687"/>
    <lineage>
        <taxon>Bacteria</taxon>
        <taxon>Bacillati</taxon>
        <taxon>Actinomycetota</taxon>
        <taxon>Actinomycetes</taxon>
        <taxon>Micrococcales</taxon>
        <taxon>Micrococcaceae</taxon>
        <taxon>Arthrobacter</taxon>
    </lineage>
</organism>
<evidence type="ECO:0008006" key="3">
    <source>
        <dbReference type="Google" id="ProtNLM"/>
    </source>
</evidence>
<keyword evidence="2" id="KW-1185">Reference proteome</keyword>
<sequence length="87" mass="9073">MRSTSAPGAGEVVTVRMHRDGIAALTKVQRHLGGSRSDGVRQAVQIVAEALSDAASIDTAQKSLAKRLAARRPVVVQADGSVLADIR</sequence>
<evidence type="ECO:0000313" key="2">
    <source>
        <dbReference type="Proteomes" id="UP000523795"/>
    </source>
</evidence>